<keyword evidence="1" id="KW-0472">Membrane</keyword>
<name>A0A6G0T9E2_APHGL</name>
<dbReference type="EMBL" id="VYZN01000048">
    <property type="protein sequence ID" value="KAE9528566.1"/>
    <property type="molecule type" value="Genomic_DNA"/>
</dbReference>
<proteinExistence type="predicted"/>
<dbReference type="AlphaFoldDB" id="A0A6G0T9E2"/>
<evidence type="ECO:0000313" key="2">
    <source>
        <dbReference type="EMBL" id="KAE9528566.1"/>
    </source>
</evidence>
<protein>
    <submittedName>
        <fullName evidence="2">Uncharacterized protein</fullName>
    </submittedName>
</protein>
<keyword evidence="1" id="KW-0812">Transmembrane</keyword>
<feature type="transmembrane region" description="Helical" evidence="1">
    <location>
        <begin position="20"/>
        <end position="42"/>
    </location>
</feature>
<comment type="caution">
    <text evidence="2">The sequence shown here is derived from an EMBL/GenBank/DDBJ whole genome shotgun (WGS) entry which is preliminary data.</text>
</comment>
<organism evidence="2 3">
    <name type="scientific">Aphis glycines</name>
    <name type="common">Soybean aphid</name>
    <dbReference type="NCBI Taxonomy" id="307491"/>
    <lineage>
        <taxon>Eukaryota</taxon>
        <taxon>Metazoa</taxon>
        <taxon>Ecdysozoa</taxon>
        <taxon>Arthropoda</taxon>
        <taxon>Hexapoda</taxon>
        <taxon>Insecta</taxon>
        <taxon>Pterygota</taxon>
        <taxon>Neoptera</taxon>
        <taxon>Paraneoptera</taxon>
        <taxon>Hemiptera</taxon>
        <taxon>Sternorrhyncha</taxon>
        <taxon>Aphidomorpha</taxon>
        <taxon>Aphidoidea</taxon>
        <taxon>Aphididae</taxon>
        <taxon>Aphidini</taxon>
        <taxon>Aphis</taxon>
        <taxon>Aphis</taxon>
    </lineage>
</organism>
<gene>
    <name evidence="2" type="ORF">AGLY_012141</name>
</gene>
<reference evidence="2 3" key="1">
    <citation type="submission" date="2019-08" db="EMBL/GenBank/DDBJ databases">
        <title>The genome of the soybean aphid Biotype 1, its phylome, world population structure and adaptation to the North American continent.</title>
        <authorList>
            <person name="Giordano R."/>
            <person name="Donthu R.K."/>
            <person name="Hernandez A.G."/>
            <person name="Wright C.L."/>
            <person name="Zimin A.V."/>
        </authorList>
    </citation>
    <scope>NUCLEOTIDE SEQUENCE [LARGE SCALE GENOMIC DNA]</scope>
    <source>
        <tissue evidence="2">Whole aphids</tissue>
    </source>
</reference>
<keyword evidence="3" id="KW-1185">Reference proteome</keyword>
<evidence type="ECO:0000313" key="3">
    <source>
        <dbReference type="Proteomes" id="UP000475862"/>
    </source>
</evidence>
<sequence>MHGDYFVFDNYWLDDKYLGLLLKIYISKMITVKGFAVLIMLARKKSVGGKKILWSKFERFDHNNNPLPLPLDGVVFFSCAHRLPTVYNRHSCVRSVFPKRFNSEVQRLNIIVQHIMTFLKQSIRQKCLQRIVLLIHCNNYSMVISLSLIPENKLFRKNGSNRFIIKSTVAAFLK</sequence>
<keyword evidence="1" id="KW-1133">Transmembrane helix</keyword>
<dbReference type="Proteomes" id="UP000475862">
    <property type="component" value="Unassembled WGS sequence"/>
</dbReference>
<accession>A0A6G0T9E2</accession>
<evidence type="ECO:0000256" key="1">
    <source>
        <dbReference type="SAM" id="Phobius"/>
    </source>
</evidence>